<gene>
    <name evidence="2" type="ORF">CBR_g55462</name>
</gene>
<protein>
    <submittedName>
        <fullName evidence="2">Uncharacterized protein</fullName>
    </submittedName>
</protein>
<organism evidence="2 3">
    <name type="scientific">Chara braunii</name>
    <name type="common">Braun's stonewort</name>
    <dbReference type="NCBI Taxonomy" id="69332"/>
    <lineage>
        <taxon>Eukaryota</taxon>
        <taxon>Viridiplantae</taxon>
        <taxon>Streptophyta</taxon>
        <taxon>Charophyceae</taxon>
        <taxon>Charales</taxon>
        <taxon>Characeae</taxon>
        <taxon>Chara</taxon>
    </lineage>
</organism>
<evidence type="ECO:0000313" key="3">
    <source>
        <dbReference type="Proteomes" id="UP000265515"/>
    </source>
</evidence>
<dbReference type="AlphaFoldDB" id="A0A388K7U8"/>
<dbReference type="Proteomes" id="UP000265515">
    <property type="component" value="Unassembled WGS sequence"/>
</dbReference>
<sequence>MEIAAGHTWYVHLHRHFFFDAEDALRNKEVCGLPGYWFFSQKELLSIIRCNLPAVAAERHPSATWTWAEESGSNLSLSQSLKSLLHLSRASPNTAGLQSMMPDLPQSSRCVHDVDAGRDFAQAGGYTTMLGVLQSIRPYSEEAQCAASILAGFAAGLSVLPWQPDRNAADKDSILNMLKENVFRDCTRQLLSLLFELLETFSGTEQGSSFPTGQQLSVLEAAASAICSFARAASDIHAQFHAAGKEQPDTQSDTRRSPWTYQPCVQPRTQPPWGPCAAQQPNAQHDCGGAKVVAASKMSNAFTTAFPDGWRLTTNIPDFETVEGTWVADVANFFLTEDKIMTILDCVVNTVSRNIATDCLRTLSSLFSCTMIYWHRFDKRMPADFPPPLSLINHFHNCDNSSPPSLTDRLKDLLHSCVERGEQTLNRCVEAELPLSHHSQLQLAKIFISQGIRDVDEDLVKLLLQCLSHWTSALGTIDARWSATETIETLRDLFTTSDRWENLLLMVAPVVSGVIATCYGLGMGHFDNFLSSRSSSRVESYSSFTDAEVCFCGITASAAGLLGDLLNMENYRGRQQPISTFLPLHCERLTVTMPQQSLSIPTSGSSGGLSRLPTTPAARSLASRQRSSTSLSLHQEGAGFVSDRCTTDDAIITLFKSLSFIIFRRMCANVCWGPHTDGPLKRGSSFCLNLTRIPKSTIVTWMALIWESLSNPVWLPAPGLIESTGSDSVAGRAGVYHMSRLEKAVNARLGSRNAVIVMEYIIQMYEPQLDAKLLTVLFTPLVCGLKRPPVAPPGGQQHPEGLHESIYDDIMEYSATKKILKRVTNRIIENFTDRLAREMIADPWLPSLDLLQYLSNELRDWRTRNPDDEELRQSVLDLFQRFRAPPVRTPSLQRLSSL</sequence>
<reference evidence="2 3" key="1">
    <citation type="journal article" date="2018" name="Cell">
        <title>The Chara Genome: Secondary Complexity and Implications for Plant Terrestrialization.</title>
        <authorList>
            <person name="Nishiyama T."/>
            <person name="Sakayama H."/>
            <person name="Vries J.D."/>
            <person name="Buschmann H."/>
            <person name="Saint-Marcoux D."/>
            <person name="Ullrich K.K."/>
            <person name="Haas F.B."/>
            <person name="Vanderstraeten L."/>
            <person name="Becker D."/>
            <person name="Lang D."/>
            <person name="Vosolsobe S."/>
            <person name="Rombauts S."/>
            <person name="Wilhelmsson P.K.I."/>
            <person name="Janitza P."/>
            <person name="Kern R."/>
            <person name="Heyl A."/>
            <person name="Rumpler F."/>
            <person name="Villalobos L.I.A.C."/>
            <person name="Clay J.M."/>
            <person name="Skokan R."/>
            <person name="Toyoda A."/>
            <person name="Suzuki Y."/>
            <person name="Kagoshima H."/>
            <person name="Schijlen E."/>
            <person name="Tajeshwar N."/>
            <person name="Catarino B."/>
            <person name="Hetherington A.J."/>
            <person name="Saltykova A."/>
            <person name="Bonnot C."/>
            <person name="Breuninger H."/>
            <person name="Symeonidi A."/>
            <person name="Radhakrishnan G.V."/>
            <person name="Van Nieuwerburgh F."/>
            <person name="Deforce D."/>
            <person name="Chang C."/>
            <person name="Karol K.G."/>
            <person name="Hedrich R."/>
            <person name="Ulvskov P."/>
            <person name="Glockner G."/>
            <person name="Delwiche C.F."/>
            <person name="Petrasek J."/>
            <person name="Van de Peer Y."/>
            <person name="Friml J."/>
            <person name="Beilby M."/>
            <person name="Dolan L."/>
            <person name="Kohara Y."/>
            <person name="Sugano S."/>
            <person name="Fujiyama A."/>
            <person name="Delaux P.-M."/>
            <person name="Quint M."/>
            <person name="TheiBen G."/>
            <person name="Hagemann M."/>
            <person name="Harholt J."/>
            <person name="Dunand C."/>
            <person name="Zachgo S."/>
            <person name="Langdale J."/>
            <person name="Maumus F."/>
            <person name="Straeten D.V.D."/>
            <person name="Gould S.B."/>
            <person name="Rensing S.A."/>
        </authorList>
    </citation>
    <scope>NUCLEOTIDE SEQUENCE [LARGE SCALE GENOMIC DNA]</scope>
    <source>
        <strain evidence="2 3">S276</strain>
    </source>
</reference>
<accession>A0A388K7U8</accession>
<name>A0A388K7U8_CHABU</name>
<proteinExistence type="predicted"/>
<comment type="caution">
    <text evidence="2">The sequence shown here is derived from an EMBL/GenBank/DDBJ whole genome shotgun (WGS) entry which is preliminary data.</text>
</comment>
<dbReference type="InterPro" id="IPR016024">
    <property type="entry name" value="ARM-type_fold"/>
</dbReference>
<dbReference type="Gramene" id="GBG66118">
    <property type="protein sequence ID" value="GBG66118"/>
    <property type="gene ID" value="CBR_g55462"/>
</dbReference>
<dbReference type="SUPFAM" id="SSF48371">
    <property type="entry name" value="ARM repeat"/>
    <property type="match status" value="1"/>
</dbReference>
<feature type="compositionally biased region" description="Basic and acidic residues" evidence="1">
    <location>
        <begin position="243"/>
        <end position="256"/>
    </location>
</feature>
<dbReference type="EMBL" id="BFEA01000069">
    <property type="protein sequence ID" value="GBG66118.1"/>
    <property type="molecule type" value="Genomic_DNA"/>
</dbReference>
<evidence type="ECO:0000256" key="1">
    <source>
        <dbReference type="SAM" id="MobiDB-lite"/>
    </source>
</evidence>
<evidence type="ECO:0000313" key="2">
    <source>
        <dbReference type="EMBL" id="GBG66118.1"/>
    </source>
</evidence>
<feature type="region of interest" description="Disordered" evidence="1">
    <location>
        <begin position="242"/>
        <end position="264"/>
    </location>
</feature>
<keyword evidence="3" id="KW-1185">Reference proteome</keyword>